<feature type="region of interest" description="Disordered" evidence="1">
    <location>
        <begin position="234"/>
        <end position="270"/>
    </location>
</feature>
<dbReference type="AlphaFoldDB" id="A0A1Y1Z732"/>
<sequence length="399" mass="45082">MHSPQDLAAEETPASTPFQSADDHSLSPTADANGDVDPLVVQLKIKIASAINDFKRELDRRDGILAEARGTIELALNTNFAPTYELTVVQHEDGAEYPITVVAKHKTQDPHAPVNKHSAAPPNTIAPLLAAASSSSNYIPTRRPSDAELEKDVVSRRKRRLEEGEDTSSKRQRTDEDEEDIMPLITKEDLDDLLLKLREDIQEDTSECVNHVHKLLRRFKEEWHEKSRWDYENMSARPTQGPFRDSIANGATSGSFPTPGADRDDSDASLPEVVRRETRLLSSQIRWVEECRRVATEVHDKREERWRETSATFHDQNRVDRETFQNRVLQENVMHGRMLNQILNEVKILSNYTSSLKWETPDHMSARPAYPPPPTVPAFPTQPAPPPRAKGSMSGPSKR</sequence>
<dbReference type="OrthoDB" id="3645916at2759"/>
<organism evidence="2 3">
    <name type="scientific">Clohesyomyces aquaticus</name>
    <dbReference type="NCBI Taxonomy" id="1231657"/>
    <lineage>
        <taxon>Eukaryota</taxon>
        <taxon>Fungi</taxon>
        <taxon>Dikarya</taxon>
        <taxon>Ascomycota</taxon>
        <taxon>Pezizomycotina</taxon>
        <taxon>Dothideomycetes</taxon>
        <taxon>Pleosporomycetidae</taxon>
        <taxon>Pleosporales</taxon>
        <taxon>Lindgomycetaceae</taxon>
        <taxon>Clohesyomyces</taxon>
    </lineage>
</organism>
<proteinExistence type="predicted"/>
<evidence type="ECO:0000313" key="3">
    <source>
        <dbReference type="Proteomes" id="UP000193144"/>
    </source>
</evidence>
<keyword evidence="3" id="KW-1185">Reference proteome</keyword>
<protein>
    <submittedName>
        <fullName evidence="2">Uncharacterized protein</fullName>
    </submittedName>
</protein>
<feature type="region of interest" description="Disordered" evidence="1">
    <location>
        <begin position="1"/>
        <end position="33"/>
    </location>
</feature>
<comment type="caution">
    <text evidence="2">The sequence shown here is derived from an EMBL/GenBank/DDBJ whole genome shotgun (WGS) entry which is preliminary data.</text>
</comment>
<accession>A0A1Y1Z732</accession>
<feature type="compositionally biased region" description="Pro residues" evidence="1">
    <location>
        <begin position="369"/>
        <end position="388"/>
    </location>
</feature>
<name>A0A1Y1Z732_9PLEO</name>
<evidence type="ECO:0000313" key="2">
    <source>
        <dbReference type="EMBL" id="ORY06016.1"/>
    </source>
</evidence>
<dbReference type="Proteomes" id="UP000193144">
    <property type="component" value="Unassembled WGS sequence"/>
</dbReference>
<feature type="region of interest" description="Disordered" evidence="1">
    <location>
        <begin position="136"/>
        <end position="180"/>
    </location>
</feature>
<dbReference type="EMBL" id="MCFA01000120">
    <property type="protein sequence ID" value="ORY06016.1"/>
    <property type="molecule type" value="Genomic_DNA"/>
</dbReference>
<evidence type="ECO:0000256" key="1">
    <source>
        <dbReference type="SAM" id="MobiDB-lite"/>
    </source>
</evidence>
<reference evidence="2 3" key="1">
    <citation type="submission" date="2016-07" db="EMBL/GenBank/DDBJ databases">
        <title>Pervasive Adenine N6-methylation of Active Genes in Fungi.</title>
        <authorList>
            <consortium name="DOE Joint Genome Institute"/>
            <person name="Mondo S.J."/>
            <person name="Dannebaum R.O."/>
            <person name="Kuo R.C."/>
            <person name="Labutti K."/>
            <person name="Haridas S."/>
            <person name="Kuo A."/>
            <person name="Salamov A."/>
            <person name="Ahrendt S.R."/>
            <person name="Lipzen A."/>
            <person name="Sullivan W."/>
            <person name="Andreopoulos W.B."/>
            <person name="Clum A."/>
            <person name="Lindquist E."/>
            <person name="Daum C."/>
            <person name="Ramamoorthy G.K."/>
            <person name="Gryganskyi A."/>
            <person name="Culley D."/>
            <person name="Magnuson J.K."/>
            <person name="James T.Y."/>
            <person name="O'Malley M.A."/>
            <person name="Stajich J.E."/>
            <person name="Spatafora J.W."/>
            <person name="Visel A."/>
            <person name="Grigoriev I.V."/>
        </authorList>
    </citation>
    <scope>NUCLEOTIDE SEQUENCE [LARGE SCALE GENOMIC DNA]</scope>
    <source>
        <strain evidence="2 3">CBS 115471</strain>
    </source>
</reference>
<feature type="region of interest" description="Disordered" evidence="1">
    <location>
        <begin position="362"/>
        <end position="399"/>
    </location>
</feature>
<feature type="compositionally biased region" description="Basic and acidic residues" evidence="1">
    <location>
        <begin position="143"/>
        <end position="155"/>
    </location>
</feature>
<gene>
    <name evidence="2" type="ORF">BCR34DRAFT_490418</name>
</gene>